<dbReference type="RefSeq" id="WP_272139157.1">
    <property type="nucleotide sequence ID" value="NZ_JAQLOI010000003.1"/>
</dbReference>
<dbReference type="NCBIfam" id="TIGR01901">
    <property type="entry name" value="adhes_NPXG"/>
    <property type="match status" value="1"/>
</dbReference>
<proteinExistence type="predicted"/>
<name>A0ABT4YV41_9VIBR</name>
<dbReference type="Proteomes" id="UP001210678">
    <property type="component" value="Unassembled WGS sequence"/>
</dbReference>
<evidence type="ECO:0000313" key="3">
    <source>
        <dbReference type="EMBL" id="MDB1125442.1"/>
    </source>
</evidence>
<keyword evidence="4" id="KW-1185">Reference proteome</keyword>
<keyword evidence="1" id="KW-0732">Signal</keyword>
<dbReference type="Pfam" id="PF05594">
    <property type="entry name" value="Fil_haemagg"/>
    <property type="match status" value="3"/>
</dbReference>
<dbReference type="EMBL" id="JAQLOI010000003">
    <property type="protein sequence ID" value="MDB1125442.1"/>
    <property type="molecule type" value="Genomic_DNA"/>
</dbReference>
<dbReference type="InterPro" id="IPR011050">
    <property type="entry name" value="Pectin_lyase_fold/virulence"/>
</dbReference>
<feature type="signal peptide" evidence="1">
    <location>
        <begin position="1"/>
        <end position="27"/>
    </location>
</feature>
<gene>
    <name evidence="3" type="ORF">PGX00_18000</name>
</gene>
<dbReference type="NCBIfam" id="TIGR01731">
    <property type="entry name" value="fil_hemag_20aa"/>
    <property type="match status" value="6"/>
</dbReference>
<dbReference type="InterPro" id="IPR008619">
    <property type="entry name" value="Filamentous_hemagglutn_rpt"/>
</dbReference>
<protein>
    <submittedName>
        <fullName evidence="3">Filamentous hemagglutinin N-terminal domain-containing protein</fullName>
    </submittedName>
</protein>
<reference evidence="3 4" key="1">
    <citation type="submission" date="2023-01" db="EMBL/GenBank/DDBJ databases">
        <title>Vibrio sp. KJ40-1 sp.nov, isolated from marine algae.</title>
        <authorList>
            <person name="Butt M."/>
            <person name="Kim J.M.J."/>
            <person name="Jeon C.O.C."/>
        </authorList>
    </citation>
    <scope>NUCLEOTIDE SEQUENCE [LARGE SCALE GENOMIC DNA]</scope>
    <source>
        <strain evidence="3 4">KJ40-1</strain>
    </source>
</reference>
<dbReference type="SUPFAM" id="SSF51126">
    <property type="entry name" value="Pectin lyase-like"/>
    <property type="match status" value="1"/>
</dbReference>
<evidence type="ECO:0000256" key="1">
    <source>
        <dbReference type="SAM" id="SignalP"/>
    </source>
</evidence>
<dbReference type="Pfam" id="PF05860">
    <property type="entry name" value="TPS"/>
    <property type="match status" value="1"/>
</dbReference>
<accession>A0ABT4YV41</accession>
<evidence type="ECO:0000259" key="2">
    <source>
        <dbReference type="SMART" id="SM00912"/>
    </source>
</evidence>
<dbReference type="InterPro" id="IPR010069">
    <property type="entry name" value="CdiA_FHA1_rpt"/>
</dbReference>
<dbReference type="SMART" id="SM00912">
    <property type="entry name" value="Haemagg_act"/>
    <property type="match status" value="1"/>
</dbReference>
<sequence>MNKPISSAYRFLTYFICTLINVQPAFANVVVGGTNTTVIKAGNGVEVVNIATPNGKGLSHNQYQQFNVDKNGLILNNSTTQLSQSQLGGLLQNNPHLKGQSANVILNEVTGANASQLQGYTEVHGASANVILANPYGITCNGCGFVNTPRVTLSTGVPEFTNDKLSGFDVSQGAIAIEGQGLDGTTQTYFDIISRTAKLNAKIHANDLTVITGKNNVGYQTNKVTKKASSQDKPQLAIDSSSLGGMYAGRIRLIATEAGVGVNVGNLGASQGDIHLTADGKIVLGNTSSTQNLIVHSSKPLDIKGNQAAKADISLRGSDINTSKSKLVAGRMMNVEADSLTLNHATMQAPKINSKVRSISLDKSSLIESQSAKLSQLTTLDNQGELSVSGELALEGEQLSLIGTGDIRASQVEASANAMHVDTKMNAGKITLQASDALFITSKAVLRASTTAELSAKNMTQSGLITAEQKATLTARETLAHSGQTQGNVVAITAKTLQQDGELTGKETVTINAGSATLSGESSAGKALSVESESLTLNGKVQSGGELTLTGRKSLTANRNSALLAGGNLTLSASTALLYGQSSSAADTIATANTLTQSGQTLTKGALTLNTNNSTLSGTVGSGKTLTLNATKTLTTKNSAKLISGDALTINAATFTHEGQLVSGGNAILQSQTLSNKGVINGNKNLTIKATTLHHQGTLSTNGDIDLTVNSTLTTNHAITAGGYLTVTANSLTNSNQLTSKKHTTLNLIGPLTNQGSGVISGNNTRLNTSAIENQGTLQALSALTLTTASLTNPGALIALGDLMANVSGSLTNRGLIYAGEMAPSTLRTGCSTSKQTFWWEVMRAFRKQRKVAERNRLKIAPAALKH</sequence>
<dbReference type="Gene3D" id="2.160.20.10">
    <property type="entry name" value="Single-stranded right-handed beta-helix, Pectin lyase-like"/>
    <property type="match status" value="1"/>
</dbReference>
<organism evidence="3 4">
    <name type="scientific">Vibrio algarum</name>
    <dbReference type="NCBI Taxonomy" id="3020714"/>
    <lineage>
        <taxon>Bacteria</taxon>
        <taxon>Pseudomonadati</taxon>
        <taxon>Pseudomonadota</taxon>
        <taxon>Gammaproteobacteria</taxon>
        <taxon>Vibrionales</taxon>
        <taxon>Vibrionaceae</taxon>
        <taxon>Vibrio</taxon>
    </lineage>
</organism>
<feature type="domain" description="Filamentous haemagglutinin FhaB/tRNA nuclease CdiA-like TPS" evidence="2">
    <location>
        <begin position="42"/>
        <end position="163"/>
    </location>
</feature>
<dbReference type="InterPro" id="IPR012334">
    <property type="entry name" value="Pectin_lyas_fold"/>
</dbReference>
<comment type="caution">
    <text evidence="3">The sequence shown here is derived from an EMBL/GenBank/DDBJ whole genome shotgun (WGS) entry which is preliminary data.</text>
</comment>
<evidence type="ECO:0000313" key="4">
    <source>
        <dbReference type="Proteomes" id="UP001210678"/>
    </source>
</evidence>
<dbReference type="InterPro" id="IPR008638">
    <property type="entry name" value="FhaB/CdiA-like_TPS"/>
</dbReference>
<feature type="chain" id="PRO_5046547681" evidence="1">
    <location>
        <begin position="28"/>
        <end position="867"/>
    </location>
</feature>